<dbReference type="PANTHER" id="PTHR35936:SF17">
    <property type="entry name" value="ARGININE-BINDING EXTRACELLULAR PROTEIN ARTP"/>
    <property type="match status" value="1"/>
</dbReference>
<dbReference type="EMBL" id="AP026973">
    <property type="protein sequence ID" value="BDT77120.1"/>
    <property type="molecule type" value="Genomic_DNA"/>
</dbReference>
<dbReference type="Gene3D" id="3.40.190.10">
    <property type="entry name" value="Periplasmic binding protein-like II"/>
    <property type="match status" value="2"/>
</dbReference>
<dbReference type="InterPro" id="IPR001638">
    <property type="entry name" value="Solute-binding_3/MltF_N"/>
</dbReference>
<proteinExistence type="predicted"/>
<organism evidence="4">
    <name type="scientific">Polynucleobacter yangtzensis</name>
    <dbReference type="NCBI Taxonomy" id="1743159"/>
    <lineage>
        <taxon>Bacteria</taxon>
        <taxon>Pseudomonadati</taxon>
        <taxon>Pseudomonadota</taxon>
        <taxon>Betaproteobacteria</taxon>
        <taxon>Burkholderiales</taxon>
        <taxon>Burkholderiaceae</taxon>
        <taxon>Polynucleobacter</taxon>
    </lineage>
</organism>
<dbReference type="CDD" id="cd13530">
    <property type="entry name" value="PBP2_peptides_like"/>
    <property type="match status" value="1"/>
</dbReference>
<gene>
    <name evidence="4" type="ORF">PKF023_09230</name>
</gene>
<name>A0A9C7CD59_9BURK</name>
<protein>
    <submittedName>
        <fullName evidence="4">Cyclohexadienyl dehydratase</fullName>
    </submittedName>
</protein>
<dbReference type="PANTHER" id="PTHR35936">
    <property type="entry name" value="MEMBRANE-BOUND LYTIC MUREIN TRANSGLYCOSYLASE F"/>
    <property type="match status" value="1"/>
</dbReference>
<feature type="domain" description="Solute-binding protein family 3/N-terminal" evidence="3">
    <location>
        <begin position="32"/>
        <end position="252"/>
    </location>
</feature>
<dbReference type="Proteomes" id="UP001211097">
    <property type="component" value="Chromosome"/>
</dbReference>
<evidence type="ECO:0000259" key="3">
    <source>
        <dbReference type="SMART" id="SM00062"/>
    </source>
</evidence>
<evidence type="ECO:0000256" key="2">
    <source>
        <dbReference type="SAM" id="SignalP"/>
    </source>
</evidence>
<dbReference type="Pfam" id="PF00497">
    <property type="entry name" value="SBP_bac_3"/>
    <property type="match status" value="1"/>
</dbReference>
<evidence type="ECO:0000313" key="4">
    <source>
        <dbReference type="EMBL" id="BDT77120.1"/>
    </source>
</evidence>
<dbReference type="RefSeq" id="WP_281743503.1">
    <property type="nucleotide sequence ID" value="NZ_AP026973.1"/>
</dbReference>
<dbReference type="SUPFAM" id="SSF53850">
    <property type="entry name" value="Periplasmic binding protein-like II"/>
    <property type="match status" value="1"/>
</dbReference>
<feature type="chain" id="PRO_5039344278" evidence="2">
    <location>
        <begin position="22"/>
        <end position="261"/>
    </location>
</feature>
<evidence type="ECO:0000256" key="1">
    <source>
        <dbReference type="ARBA" id="ARBA00022729"/>
    </source>
</evidence>
<reference evidence="4" key="1">
    <citation type="submission" date="2022-11" db="EMBL/GenBank/DDBJ databases">
        <title>Complete Genome Sequences of three Polynucleobacter sp. Subcluster PnecC Strains KF022, KF023, and KF032 Isolated from a Shallow Eutrophic Lake in Japan.</title>
        <authorList>
            <person name="Ogata Y."/>
            <person name="Watanabe K."/>
            <person name="Takemine S."/>
            <person name="Shindo C."/>
            <person name="Kurokawa R."/>
            <person name="Suda W."/>
        </authorList>
    </citation>
    <scope>NUCLEOTIDE SEQUENCE</scope>
    <source>
        <strain evidence="4">KF023</strain>
    </source>
</reference>
<dbReference type="SMART" id="SM00062">
    <property type="entry name" value="PBPb"/>
    <property type="match status" value="1"/>
</dbReference>
<keyword evidence="1 2" id="KW-0732">Signal</keyword>
<sequence>MLNPKLLLSFSLIIFSVLAEANTLEDIQKTKVLKVCIWPDYFGISYRNPRSGALQGLDINLSRDFAQELGVKPQYVETSFAGFIADVENRNCHIAMMGVGVIPSRAERVNFSAPYLRSDVYAVTSKSNTTIKTWDDLDRPGRVISVLKGTFMEPLMKQTLKQATLQVAERPGERERDVESGRSDAFMTDYPYTQRMLANTDWARVVSPTRPIQPTDYAYAVAKGDAAWLARVNQFVAQAKKDGRLDKYATEFKLQQIVVKD</sequence>
<dbReference type="KEGG" id="pyt:PKF023_09230"/>
<feature type="signal peptide" evidence="2">
    <location>
        <begin position="1"/>
        <end position="21"/>
    </location>
</feature>
<accession>A0A9C7CD59</accession>
<dbReference type="AlphaFoldDB" id="A0A9C7CD59"/>